<dbReference type="EMBL" id="CP045809">
    <property type="protein sequence ID" value="QHN33614.1"/>
    <property type="molecule type" value="Genomic_DNA"/>
</dbReference>
<accession>A0ABX6IE43</accession>
<gene>
    <name evidence="1" type="ORF">GII31_00530</name>
</gene>
<protein>
    <submittedName>
        <fullName evidence="1">Uncharacterized protein</fullName>
    </submittedName>
</protein>
<keyword evidence="2" id="KW-1185">Reference proteome</keyword>
<dbReference type="RefSeq" id="WP_213245811.1">
    <property type="nucleotide sequence ID" value="NZ_CP045806.1"/>
</dbReference>
<organism evidence="1 2">
    <name type="scientific">Gordonia pseudamarae</name>
    <dbReference type="NCBI Taxonomy" id="2831662"/>
    <lineage>
        <taxon>Bacteria</taxon>
        <taxon>Bacillati</taxon>
        <taxon>Actinomycetota</taxon>
        <taxon>Actinomycetes</taxon>
        <taxon>Mycobacteriales</taxon>
        <taxon>Gordoniaceae</taxon>
        <taxon>Gordonia</taxon>
    </lineage>
</organism>
<evidence type="ECO:0000313" key="1">
    <source>
        <dbReference type="EMBL" id="QHN33614.1"/>
    </source>
</evidence>
<evidence type="ECO:0000313" key="2">
    <source>
        <dbReference type="Proteomes" id="UP001059836"/>
    </source>
</evidence>
<sequence>MERLTPPVIPAPGQVPPSIDSFTIPPEGIRRNALLDQWRERMMTPRPEKKLLDNELHSWSSQLGYLDWVVREYHSGAMMMRSSQVDLADPTEIEHVLTALTRLIEPLSRYSGGWSAAVAAVRPPRAAKDLYTSIREGARRAPREVRLSIITDGDVLGDAESARAFVQDQSRRHAKDTRVALETYLGHVRKLLHSRNLTTKETDELAICDGKVRHCAARRPLRQHTRGIGQIRPRCP</sequence>
<dbReference type="Proteomes" id="UP001059836">
    <property type="component" value="Chromosome"/>
</dbReference>
<name>A0ABX6IE43_9ACTN</name>
<proteinExistence type="predicted"/>
<reference evidence="1" key="1">
    <citation type="journal article" date="2021" name="Nat. Microbiol.">
        <title>Cocultivation of an ultrasmall environmental parasitic bacterium with lytic ability against bacteria associated with wastewater foams.</title>
        <authorList>
            <person name="Batinovic S."/>
            <person name="Rose J.J.A."/>
            <person name="Ratcliffe J."/>
            <person name="Seviour R.J."/>
            <person name="Petrovski S."/>
        </authorList>
    </citation>
    <scope>NUCLEOTIDE SEQUENCE</scope>
    <source>
        <strain evidence="1">CON9</strain>
    </source>
</reference>